<dbReference type="GO" id="GO:0008662">
    <property type="term" value="F:1-phosphofructokinase activity"/>
    <property type="evidence" value="ECO:0007669"/>
    <property type="project" value="UniProtKB-UniRule"/>
</dbReference>
<dbReference type="EC" id="2.7.1.144" evidence="8"/>
<proteinExistence type="inferred from homology"/>
<comment type="catalytic activity">
    <reaction evidence="7 9">
        <text>beta-D-fructose 1-phosphate + ATP = beta-D-fructose 1,6-bisphosphate + ADP + H(+)</text>
        <dbReference type="Rhea" id="RHEA:14213"/>
        <dbReference type="ChEBI" id="CHEBI:15378"/>
        <dbReference type="ChEBI" id="CHEBI:30616"/>
        <dbReference type="ChEBI" id="CHEBI:32966"/>
        <dbReference type="ChEBI" id="CHEBI:138881"/>
        <dbReference type="ChEBI" id="CHEBI:456216"/>
        <dbReference type="EC" id="2.7.1.56"/>
    </reaction>
</comment>
<feature type="domain" description="Carbohydrate kinase PfkB" evidence="10">
    <location>
        <begin position="7"/>
        <end position="280"/>
    </location>
</feature>
<evidence type="ECO:0000313" key="12">
    <source>
        <dbReference type="Proteomes" id="UP000323274"/>
    </source>
</evidence>
<dbReference type="InterPro" id="IPR022463">
    <property type="entry name" value="1-PFruKinase"/>
</dbReference>
<protein>
    <recommendedName>
        <fullName evidence="8">Tagatose-6-phosphate kinase</fullName>
        <ecNumber evidence="8">2.7.1.144</ecNumber>
    </recommendedName>
</protein>
<dbReference type="GO" id="GO:0009024">
    <property type="term" value="F:tagatose-6-phosphate kinase activity"/>
    <property type="evidence" value="ECO:0007669"/>
    <property type="project" value="UniProtKB-EC"/>
</dbReference>
<dbReference type="NCBIfam" id="TIGR03828">
    <property type="entry name" value="pfkB"/>
    <property type="match status" value="1"/>
</dbReference>
<evidence type="ECO:0000256" key="4">
    <source>
        <dbReference type="ARBA" id="ARBA00022741"/>
    </source>
</evidence>
<reference evidence="11 12" key="1">
    <citation type="submission" date="2019-04" db="EMBL/GenBank/DDBJ databases">
        <title>A pseudo-fructophilic Leuconostoc citreum strain F192-5 isolated from peel of satsuma mandarin: the first report for isolation and characterization of strain-dependent fructophilic-like characteristics.</title>
        <authorList>
            <person name="Maeno S."/>
            <person name="Tanizawa Y."/>
            <person name="Kajikawa A."/>
            <person name="Kanesaki Y."/>
            <person name="Kubota E."/>
            <person name="Arita M."/>
            <person name="Leon D."/>
            <person name="Endo A."/>
        </authorList>
    </citation>
    <scope>NUCLEOTIDE SEQUENCE [LARGE SCALE GENOMIC DNA]</scope>
    <source>
        <strain evidence="11 12">F192-5</strain>
    </source>
</reference>
<dbReference type="GO" id="GO:0016052">
    <property type="term" value="P:carbohydrate catabolic process"/>
    <property type="evidence" value="ECO:0007669"/>
    <property type="project" value="UniProtKB-ARBA"/>
</dbReference>
<dbReference type="PIRSF" id="PIRSF000535">
    <property type="entry name" value="1PFK/6PFK/LacC"/>
    <property type="match status" value="1"/>
</dbReference>
<dbReference type="Pfam" id="PF00294">
    <property type="entry name" value="PfkB"/>
    <property type="match status" value="1"/>
</dbReference>
<dbReference type="InterPro" id="IPR017583">
    <property type="entry name" value="Tagatose/fructose_Pkinase"/>
</dbReference>
<comment type="similarity">
    <text evidence="1">Belongs to the carbohydrate kinase pfkB family.</text>
</comment>
<evidence type="ECO:0000313" key="11">
    <source>
        <dbReference type="EMBL" id="GDZ83297.1"/>
    </source>
</evidence>
<evidence type="ECO:0000256" key="1">
    <source>
        <dbReference type="ARBA" id="ARBA00005380"/>
    </source>
</evidence>
<dbReference type="PROSITE" id="PS00584">
    <property type="entry name" value="PFKB_KINASES_2"/>
    <property type="match status" value="1"/>
</dbReference>
<comment type="catalytic activity">
    <reaction evidence="8">
        <text>D-tagatofuranose 6-phosphate + ATP = D-tagatofuranose 1,6-bisphosphate + ADP + H(+)</text>
        <dbReference type="Rhea" id="RHEA:12420"/>
        <dbReference type="ChEBI" id="CHEBI:15378"/>
        <dbReference type="ChEBI" id="CHEBI:30616"/>
        <dbReference type="ChEBI" id="CHEBI:58694"/>
        <dbReference type="ChEBI" id="CHEBI:58695"/>
        <dbReference type="ChEBI" id="CHEBI:456216"/>
        <dbReference type="EC" id="2.7.1.144"/>
    </reaction>
</comment>
<keyword evidence="5 9" id="KW-0418">Kinase</keyword>
<dbReference type="InterPro" id="IPR002173">
    <property type="entry name" value="Carboh/pur_kinase_PfkB_CS"/>
</dbReference>
<comment type="pathway">
    <text evidence="8">Carbohydrate metabolism; D-tagatose 6-phosphate degradation; D-glyceraldehyde 3-phosphate and glycerone phosphate from D-tagatose 6-phosphate: step 1/2.</text>
</comment>
<dbReference type="EMBL" id="BJJW01000002">
    <property type="protein sequence ID" value="GDZ83297.1"/>
    <property type="molecule type" value="Genomic_DNA"/>
</dbReference>
<dbReference type="NCBIfam" id="TIGR03168">
    <property type="entry name" value="1-PFK"/>
    <property type="match status" value="1"/>
</dbReference>
<evidence type="ECO:0000256" key="2">
    <source>
        <dbReference type="ARBA" id="ARBA00022679"/>
    </source>
</evidence>
<dbReference type="AlphaFoldDB" id="A0A5A5TXP1"/>
<dbReference type="UniPathway" id="UPA00704">
    <property type="reaction ID" value="UER00715"/>
</dbReference>
<dbReference type="SUPFAM" id="SSF53613">
    <property type="entry name" value="Ribokinase-like"/>
    <property type="match status" value="1"/>
</dbReference>
<evidence type="ECO:0000256" key="9">
    <source>
        <dbReference type="RuleBase" id="RU369061"/>
    </source>
</evidence>
<evidence type="ECO:0000256" key="3">
    <source>
        <dbReference type="ARBA" id="ARBA00022736"/>
    </source>
</evidence>
<organism evidence="11 12">
    <name type="scientific">Leuconostoc citreum</name>
    <dbReference type="NCBI Taxonomy" id="33964"/>
    <lineage>
        <taxon>Bacteria</taxon>
        <taxon>Bacillati</taxon>
        <taxon>Bacillota</taxon>
        <taxon>Bacilli</taxon>
        <taxon>Lactobacillales</taxon>
        <taxon>Lactobacillaceae</taxon>
        <taxon>Leuconostoc</taxon>
    </lineage>
</organism>
<dbReference type="GO" id="GO:0005829">
    <property type="term" value="C:cytosol"/>
    <property type="evidence" value="ECO:0007669"/>
    <property type="project" value="TreeGrafter"/>
</dbReference>
<name>A0A5A5TXP1_LEUCI</name>
<dbReference type="GO" id="GO:0005988">
    <property type="term" value="P:lactose metabolic process"/>
    <property type="evidence" value="ECO:0007669"/>
    <property type="project" value="UniProtKB-KW"/>
</dbReference>
<dbReference type="RefSeq" id="WP_040190446.1">
    <property type="nucleotide sequence ID" value="NZ_BJJW01000002.1"/>
</dbReference>
<keyword evidence="4 8" id="KW-0547">Nucleotide-binding</keyword>
<accession>A0A5A5TXP1</accession>
<dbReference type="FunFam" id="3.40.1190.20:FF:000001">
    <property type="entry name" value="Phosphofructokinase"/>
    <property type="match status" value="1"/>
</dbReference>
<dbReference type="GO" id="GO:0044281">
    <property type="term" value="P:small molecule metabolic process"/>
    <property type="evidence" value="ECO:0007669"/>
    <property type="project" value="UniProtKB-ARBA"/>
</dbReference>
<keyword evidence="6 8" id="KW-0067">ATP-binding</keyword>
<gene>
    <name evidence="11" type="primary">fruK</name>
    <name evidence="11" type="ORF">LCIT_05390</name>
</gene>
<evidence type="ECO:0000256" key="5">
    <source>
        <dbReference type="ARBA" id="ARBA00022777"/>
    </source>
</evidence>
<dbReference type="GO" id="GO:0005524">
    <property type="term" value="F:ATP binding"/>
    <property type="evidence" value="ECO:0007669"/>
    <property type="project" value="UniProtKB-UniRule"/>
</dbReference>
<evidence type="ECO:0000256" key="8">
    <source>
        <dbReference type="PIRNR" id="PIRNR000535"/>
    </source>
</evidence>
<comment type="similarity">
    <text evidence="8">Belongs to the carbohydrate kinase PfkB family. LacC subfamily.</text>
</comment>
<comment type="caution">
    <text evidence="11">The sequence shown here is derived from an EMBL/GenBank/DDBJ whole genome shotgun (WGS) entry which is preliminary data.</text>
</comment>
<evidence type="ECO:0000256" key="7">
    <source>
        <dbReference type="ARBA" id="ARBA00047745"/>
    </source>
</evidence>
<sequence>MIYTVTLNPSLDYITRLTHLKLGETNRSDSQIMYPGGKGINVSRLLAHLAIANTAWGFLGGYTGQHLQATLSESHIHQNFTTIAGNTRINIKIKAAEETEINATGPHISDDEVALFLSHFDVLTAQDIVILSGSVPKNLNDTIYQKMLDKIQERQAAFVIDTTGEQLQLALRRQPLLVKPNRAELAQLYQVPLTQPKEVIRWGQQLLKDGARYAIVSLAGDGALLFTTTGQYFAQPVVGKVANSVGAGDSMIAGFVGTWLTTGDVMASFRMAVASGTATAFSDDIATQEKINAVYEQVIVTPYDM</sequence>
<dbReference type="PANTHER" id="PTHR46566">
    <property type="entry name" value="1-PHOSPHOFRUCTOKINASE-RELATED"/>
    <property type="match status" value="1"/>
</dbReference>
<dbReference type="Proteomes" id="UP000323274">
    <property type="component" value="Unassembled WGS sequence"/>
</dbReference>
<dbReference type="InterPro" id="IPR011611">
    <property type="entry name" value="PfkB_dom"/>
</dbReference>
<evidence type="ECO:0000259" key="10">
    <source>
        <dbReference type="Pfam" id="PF00294"/>
    </source>
</evidence>
<dbReference type="CDD" id="cd01164">
    <property type="entry name" value="FruK_PfkB_like"/>
    <property type="match status" value="1"/>
</dbReference>
<keyword evidence="3 8" id="KW-0423">Lactose metabolism</keyword>
<dbReference type="PANTHER" id="PTHR46566:SF1">
    <property type="entry name" value="1-PHOSPHOFRUCTOKINASE"/>
    <property type="match status" value="1"/>
</dbReference>
<keyword evidence="2 8" id="KW-0808">Transferase</keyword>
<dbReference type="GO" id="GO:2001059">
    <property type="term" value="P:D-tagatose 6-phosphate catabolic process"/>
    <property type="evidence" value="ECO:0007669"/>
    <property type="project" value="UniProtKB-UniPathway"/>
</dbReference>
<dbReference type="Gene3D" id="3.40.1190.20">
    <property type="match status" value="1"/>
</dbReference>
<evidence type="ECO:0000256" key="6">
    <source>
        <dbReference type="ARBA" id="ARBA00022840"/>
    </source>
</evidence>
<comment type="function">
    <text evidence="9">Catalyzes the ATP-dependent phosphorylation of fructose-l-phosphate to fructose-l,6-bisphosphate.</text>
</comment>
<dbReference type="InterPro" id="IPR029056">
    <property type="entry name" value="Ribokinase-like"/>
</dbReference>